<keyword evidence="2" id="KW-0597">Phosphoprotein</keyword>
<accession>A0A2N8T705</accession>
<keyword evidence="1 5" id="KW-0238">DNA-binding</keyword>
<dbReference type="SUPFAM" id="SSF46894">
    <property type="entry name" value="C-terminal effector domain of the bipartite response regulators"/>
    <property type="match status" value="1"/>
</dbReference>
<organism evidence="5 6">
    <name type="scientific">Stutzerimonas stutzeri</name>
    <name type="common">Pseudomonas stutzeri</name>
    <dbReference type="NCBI Taxonomy" id="316"/>
    <lineage>
        <taxon>Bacteria</taxon>
        <taxon>Pseudomonadati</taxon>
        <taxon>Pseudomonadota</taxon>
        <taxon>Gammaproteobacteria</taxon>
        <taxon>Pseudomonadales</taxon>
        <taxon>Pseudomonadaceae</taxon>
        <taxon>Stutzerimonas</taxon>
    </lineage>
</organism>
<dbReference type="InterPro" id="IPR016032">
    <property type="entry name" value="Sig_transdc_resp-reg_C-effctor"/>
</dbReference>
<sequence>MNEPLTLILIDDHSLLRCGLAELLGAVTDFQVLGMAASGPEGIALAQRLAPAMILLDLHMPGMSGLETLAALKRVLPDSQVVVLTASDSQDDLLAALRGGADGYVLKDTEPEQLVAYLQGCTRGRVTLEPGLMRLLAEEPRVPASGPERAVAQELTERECQTLALIAEGLSNKLIARELGISDGTVKIHVRHLLTKLNLHSRLELAAWAHRGGFLDRLAARAPERERP</sequence>
<dbReference type="Proteomes" id="UP000236023">
    <property type="component" value="Unassembled WGS sequence"/>
</dbReference>
<dbReference type="AlphaFoldDB" id="A0A2N8T705"/>
<dbReference type="InterPro" id="IPR039420">
    <property type="entry name" value="WalR-like"/>
</dbReference>
<dbReference type="SMART" id="SM00448">
    <property type="entry name" value="REC"/>
    <property type="match status" value="1"/>
</dbReference>
<dbReference type="GO" id="GO:0006355">
    <property type="term" value="P:regulation of DNA-templated transcription"/>
    <property type="evidence" value="ECO:0007669"/>
    <property type="project" value="InterPro"/>
</dbReference>
<dbReference type="Gene3D" id="3.40.50.2300">
    <property type="match status" value="1"/>
</dbReference>
<dbReference type="PANTHER" id="PTHR43214">
    <property type="entry name" value="TWO-COMPONENT RESPONSE REGULATOR"/>
    <property type="match status" value="1"/>
</dbReference>
<evidence type="ECO:0000313" key="6">
    <source>
        <dbReference type="Proteomes" id="UP000236023"/>
    </source>
</evidence>
<evidence type="ECO:0000313" key="5">
    <source>
        <dbReference type="EMBL" id="PNG10475.1"/>
    </source>
</evidence>
<feature type="modified residue" description="4-aspartylphosphate" evidence="2">
    <location>
        <position position="57"/>
    </location>
</feature>
<dbReference type="Pfam" id="PF00196">
    <property type="entry name" value="GerE"/>
    <property type="match status" value="1"/>
</dbReference>
<dbReference type="SMART" id="SM00421">
    <property type="entry name" value="HTH_LUXR"/>
    <property type="match status" value="1"/>
</dbReference>
<evidence type="ECO:0000256" key="2">
    <source>
        <dbReference type="PROSITE-ProRule" id="PRU00169"/>
    </source>
</evidence>
<protein>
    <submittedName>
        <fullName evidence="5">DNA-binding response regulator</fullName>
    </submittedName>
</protein>
<evidence type="ECO:0000259" key="4">
    <source>
        <dbReference type="PROSITE" id="PS50110"/>
    </source>
</evidence>
<dbReference type="EMBL" id="POUT01000002">
    <property type="protein sequence ID" value="PNG10475.1"/>
    <property type="molecule type" value="Genomic_DNA"/>
</dbReference>
<evidence type="ECO:0000259" key="3">
    <source>
        <dbReference type="PROSITE" id="PS50043"/>
    </source>
</evidence>
<name>A0A2N8T705_STUST</name>
<feature type="domain" description="HTH luxR-type" evidence="3">
    <location>
        <begin position="148"/>
        <end position="213"/>
    </location>
</feature>
<dbReference type="SUPFAM" id="SSF52172">
    <property type="entry name" value="CheY-like"/>
    <property type="match status" value="1"/>
</dbReference>
<dbReference type="GO" id="GO:0000160">
    <property type="term" value="P:phosphorelay signal transduction system"/>
    <property type="evidence" value="ECO:0007669"/>
    <property type="project" value="InterPro"/>
</dbReference>
<dbReference type="CDD" id="cd06170">
    <property type="entry name" value="LuxR_C_like"/>
    <property type="match status" value="1"/>
</dbReference>
<evidence type="ECO:0000256" key="1">
    <source>
        <dbReference type="ARBA" id="ARBA00023125"/>
    </source>
</evidence>
<comment type="caution">
    <text evidence="5">The sequence shown here is derived from an EMBL/GenBank/DDBJ whole genome shotgun (WGS) entry which is preliminary data.</text>
</comment>
<dbReference type="InterPro" id="IPR000792">
    <property type="entry name" value="Tscrpt_reg_LuxR_C"/>
</dbReference>
<feature type="domain" description="Response regulatory" evidence="4">
    <location>
        <begin position="6"/>
        <end position="122"/>
    </location>
</feature>
<dbReference type="InterPro" id="IPR001789">
    <property type="entry name" value="Sig_transdc_resp-reg_receiver"/>
</dbReference>
<dbReference type="PANTHER" id="PTHR43214:SF38">
    <property type="entry name" value="NITRATE_NITRITE RESPONSE REGULATOR PROTEIN NARL"/>
    <property type="match status" value="1"/>
</dbReference>
<dbReference type="RefSeq" id="WP_102893449.1">
    <property type="nucleotide sequence ID" value="NZ_JAMOHU010000001.1"/>
</dbReference>
<reference evidence="5 6" key="1">
    <citation type="submission" date="2018-01" db="EMBL/GenBank/DDBJ databases">
        <title>Denitrification phenotypes of diverse strains of Pseudomonas stutzeri.</title>
        <authorList>
            <person name="Milligan D.A."/>
            <person name="Bergaust L."/>
            <person name="Bakken L.R."/>
            <person name="Frostegard A."/>
        </authorList>
    </citation>
    <scope>NUCLEOTIDE SEQUENCE [LARGE SCALE GENOMIC DNA]</scope>
    <source>
        <strain evidence="5 6">24a75</strain>
    </source>
</reference>
<dbReference type="PRINTS" id="PR00038">
    <property type="entry name" value="HTHLUXR"/>
</dbReference>
<dbReference type="Pfam" id="PF00072">
    <property type="entry name" value="Response_reg"/>
    <property type="match status" value="1"/>
</dbReference>
<dbReference type="GO" id="GO:0003677">
    <property type="term" value="F:DNA binding"/>
    <property type="evidence" value="ECO:0007669"/>
    <property type="project" value="UniProtKB-KW"/>
</dbReference>
<gene>
    <name evidence="5" type="ORF">CXK94_04470</name>
</gene>
<dbReference type="PROSITE" id="PS00622">
    <property type="entry name" value="HTH_LUXR_1"/>
    <property type="match status" value="1"/>
</dbReference>
<dbReference type="PROSITE" id="PS50110">
    <property type="entry name" value="RESPONSE_REGULATORY"/>
    <property type="match status" value="1"/>
</dbReference>
<dbReference type="PROSITE" id="PS50043">
    <property type="entry name" value="HTH_LUXR_2"/>
    <property type="match status" value="1"/>
</dbReference>
<proteinExistence type="predicted"/>
<dbReference type="InterPro" id="IPR011006">
    <property type="entry name" value="CheY-like_superfamily"/>
</dbReference>